<dbReference type="EMBL" id="BAABBN010000002">
    <property type="protein sequence ID" value="GAA3909420.1"/>
    <property type="molecule type" value="Genomic_DNA"/>
</dbReference>
<name>A0ABP7M066_9GAMM</name>
<reference evidence="11" key="1">
    <citation type="journal article" date="2019" name="Int. J. Syst. Evol. Microbiol.">
        <title>The Global Catalogue of Microorganisms (GCM) 10K type strain sequencing project: providing services to taxonomists for standard genome sequencing and annotation.</title>
        <authorList>
            <consortium name="The Broad Institute Genomics Platform"/>
            <consortium name="The Broad Institute Genome Sequencing Center for Infectious Disease"/>
            <person name="Wu L."/>
            <person name="Ma J."/>
        </authorList>
    </citation>
    <scope>NUCLEOTIDE SEQUENCE [LARGE SCALE GENOMIC DNA]</scope>
    <source>
        <strain evidence="11">JCM 17551</strain>
    </source>
</reference>
<comment type="similarity">
    <text evidence="8">Belongs to the FtsL family.</text>
</comment>
<evidence type="ECO:0000313" key="10">
    <source>
        <dbReference type="EMBL" id="GAA3909420.1"/>
    </source>
</evidence>
<evidence type="ECO:0000313" key="11">
    <source>
        <dbReference type="Proteomes" id="UP001501565"/>
    </source>
</evidence>
<gene>
    <name evidence="8" type="primary">ftsL</name>
    <name evidence="10" type="ORF">GCM10022277_00220</name>
</gene>
<dbReference type="Pfam" id="PF04999">
    <property type="entry name" value="FtsL"/>
    <property type="match status" value="1"/>
</dbReference>
<comment type="subunit">
    <text evidence="8">Part of a complex composed of FtsB, FtsL and FtsQ.</text>
</comment>
<evidence type="ECO:0000256" key="1">
    <source>
        <dbReference type="ARBA" id="ARBA00004401"/>
    </source>
</evidence>
<dbReference type="InterPro" id="IPR011922">
    <property type="entry name" value="Cell_div_FtsL"/>
</dbReference>
<dbReference type="Proteomes" id="UP001501565">
    <property type="component" value="Unassembled WGS sequence"/>
</dbReference>
<keyword evidence="11" id="KW-1185">Reference proteome</keyword>
<evidence type="ECO:0000256" key="2">
    <source>
        <dbReference type="ARBA" id="ARBA00022475"/>
    </source>
</evidence>
<comment type="subcellular location">
    <subcellularLocation>
        <location evidence="8">Cell inner membrane</location>
        <topology evidence="8">Single-pass type II membrane protein</topology>
    </subcellularLocation>
    <subcellularLocation>
        <location evidence="1">Cell membrane</location>
        <topology evidence="1">Single-pass type II membrane protein</topology>
    </subcellularLocation>
    <text evidence="8">Localizes to the division septum where it forms a ring structure.</text>
</comment>
<dbReference type="RefSeq" id="WP_344794191.1">
    <property type="nucleotide sequence ID" value="NZ_BAABBN010000002.1"/>
</dbReference>
<evidence type="ECO:0000256" key="6">
    <source>
        <dbReference type="ARBA" id="ARBA00023136"/>
    </source>
</evidence>
<organism evidence="10 11">
    <name type="scientific">Litoribacillus peritrichatus</name>
    <dbReference type="NCBI Taxonomy" id="718191"/>
    <lineage>
        <taxon>Bacteria</taxon>
        <taxon>Pseudomonadati</taxon>
        <taxon>Pseudomonadota</taxon>
        <taxon>Gammaproteobacteria</taxon>
        <taxon>Oceanospirillales</taxon>
        <taxon>Oceanospirillaceae</taxon>
        <taxon>Litoribacillus</taxon>
    </lineage>
</organism>
<evidence type="ECO:0000256" key="7">
    <source>
        <dbReference type="ARBA" id="ARBA00023306"/>
    </source>
</evidence>
<proteinExistence type="inferred from homology"/>
<keyword evidence="6 8" id="KW-0472">Membrane</keyword>
<accession>A0ABP7M066</accession>
<sequence length="129" mass="15005">MAKNPQDSAPVRLSWIHRIQEKTRRVWQIELDFPRHVLTRYSLFFIFLLSLIVGSSLSVVYSAHYSRGLFHELKMKKQERDALETEWGQLLLEQSALSAHTRVEQVAVKYLNLALPKAKDVELVMSNGR</sequence>
<comment type="caution">
    <text evidence="10">The sequence shown here is derived from an EMBL/GenBank/DDBJ whole genome shotgun (WGS) entry which is preliminary data.</text>
</comment>
<keyword evidence="2 8" id="KW-1003">Cell membrane</keyword>
<protein>
    <recommendedName>
        <fullName evidence="8 9">Cell division protein FtsL</fullName>
    </recommendedName>
</protein>
<keyword evidence="8" id="KW-0997">Cell inner membrane</keyword>
<evidence type="ECO:0000256" key="9">
    <source>
        <dbReference type="NCBIfam" id="TIGR02209"/>
    </source>
</evidence>
<keyword evidence="4 8" id="KW-0812">Transmembrane</keyword>
<dbReference type="PANTHER" id="PTHR37479:SF1">
    <property type="entry name" value="CELL DIVISION PROTEIN FTSL"/>
    <property type="match status" value="1"/>
</dbReference>
<evidence type="ECO:0000256" key="3">
    <source>
        <dbReference type="ARBA" id="ARBA00022618"/>
    </source>
</evidence>
<dbReference type="PANTHER" id="PTHR37479">
    <property type="entry name" value="CELL DIVISION PROTEIN FTSL"/>
    <property type="match status" value="1"/>
</dbReference>
<dbReference type="NCBIfam" id="TIGR02209">
    <property type="entry name" value="ftsL_broad"/>
    <property type="match status" value="1"/>
</dbReference>
<feature type="transmembrane region" description="Helical" evidence="8">
    <location>
        <begin position="41"/>
        <end position="65"/>
    </location>
</feature>
<keyword evidence="7 8" id="KW-0131">Cell cycle</keyword>
<dbReference type="HAMAP" id="MF_00910">
    <property type="entry name" value="FtsL"/>
    <property type="match status" value="1"/>
</dbReference>
<evidence type="ECO:0000256" key="8">
    <source>
        <dbReference type="HAMAP-Rule" id="MF_00910"/>
    </source>
</evidence>
<evidence type="ECO:0000256" key="5">
    <source>
        <dbReference type="ARBA" id="ARBA00022989"/>
    </source>
</evidence>
<comment type="function">
    <text evidence="8">Essential cell division protein. May link together the upstream cell division proteins, which are predominantly cytoplasmic, with the downstream cell division proteins, which are predominantly periplasmic.</text>
</comment>
<evidence type="ECO:0000256" key="4">
    <source>
        <dbReference type="ARBA" id="ARBA00022692"/>
    </source>
</evidence>
<keyword evidence="3 8" id="KW-0132">Cell division</keyword>
<keyword evidence="5 8" id="KW-1133">Transmembrane helix</keyword>